<dbReference type="Proteomes" id="UP000252519">
    <property type="component" value="Unassembled WGS sequence"/>
</dbReference>
<keyword evidence="1" id="KW-1133">Transmembrane helix</keyword>
<protein>
    <recommendedName>
        <fullName evidence="4">G-protein coupled receptors family 1 profile domain-containing protein</fullName>
    </recommendedName>
</protein>
<keyword evidence="1" id="KW-0812">Transmembrane</keyword>
<dbReference type="Gene3D" id="1.20.1070.10">
    <property type="entry name" value="Rhodopsin 7-helix transmembrane proteins"/>
    <property type="match status" value="1"/>
</dbReference>
<name>A0A368H811_ANCCA</name>
<dbReference type="InterPro" id="IPR019420">
    <property type="entry name" value="7TM_GPCR_serpentine_rcpt_Srbc"/>
</dbReference>
<evidence type="ECO:0000313" key="3">
    <source>
        <dbReference type="Proteomes" id="UP000252519"/>
    </source>
</evidence>
<feature type="transmembrane region" description="Helical" evidence="1">
    <location>
        <begin position="57"/>
        <end position="76"/>
    </location>
</feature>
<dbReference type="AlphaFoldDB" id="A0A368H811"/>
<gene>
    <name evidence="2" type="ORF">ANCCAN_01117</name>
</gene>
<reference evidence="2 3" key="1">
    <citation type="submission" date="2014-10" db="EMBL/GenBank/DDBJ databases">
        <title>Draft genome of the hookworm Ancylostoma caninum.</title>
        <authorList>
            <person name="Mitreva M."/>
        </authorList>
    </citation>
    <scope>NUCLEOTIDE SEQUENCE [LARGE SCALE GENOMIC DNA]</scope>
    <source>
        <strain evidence="2 3">Baltimore</strain>
    </source>
</reference>
<feature type="transmembrane region" description="Helical" evidence="1">
    <location>
        <begin position="20"/>
        <end position="45"/>
    </location>
</feature>
<accession>A0A368H811</accession>
<proteinExistence type="predicted"/>
<organism evidence="2 3">
    <name type="scientific">Ancylostoma caninum</name>
    <name type="common">Dog hookworm</name>
    <dbReference type="NCBI Taxonomy" id="29170"/>
    <lineage>
        <taxon>Eukaryota</taxon>
        <taxon>Metazoa</taxon>
        <taxon>Ecdysozoa</taxon>
        <taxon>Nematoda</taxon>
        <taxon>Chromadorea</taxon>
        <taxon>Rhabditida</taxon>
        <taxon>Rhabditina</taxon>
        <taxon>Rhabditomorpha</taxon>
        <taxon>Strongyloidea</taxon>
        <taxon>Ancylostomatidae</taxon>
        <taxon>Ancylostomatinae</taxon>
        <taxon>Ancylostoma</taxon>
    </lineage>
</organism>
<sequence>MNLYEIDVEHPRTPFDVSDYYTVVLCIVYLLIGTTSILFNIFNIYVFGRKKSLRKKYIVFIFLEAAEVVNGVAYIMTGAGRLSSIANGRLHNEISVEGCFFTKPWPVLVLVGTQLPALVVIFASIERTIAVHRPSQYYRQWNYSYKLKRLFLLIVVQMVGVDQRCGSVVVRSAGDEPVRALHDHLVHAHCLLHRAFPVRGARLRDQLRHADVNLPMQKGWWCTAIR</sequence>
<dbReference type="OrthoDB" id="5829542at2759"/>
<evidence type="ECO:0000256" key="1">
    <source>
        <dbReference type="SAM" id="Phobius"/>
    </source>
</evidence>
<comment type="caution">
    <text evidence="2">The sequence shown here is derived from an EMBL/GenBank/DDBJ whole genome shotgun (WGS) entry which is preliminary data.</text>
</comment>
<keyword evidence="3" id="KW-1185">Reference proteome</keyword>
<evidence type="ECO:0000313" key="2">
    <source>
        <dbReference type="EMBL" id="RCN52741.1"/>
    </source>
</evidence>
<dbReference type="EMBL" id="JOJR01000005">
    <property type="protein sequence ID" value="RCN52741.1"/>
    <property type="molecule type" value="Genomic_DNA"/>
</dbReference>
<keyword evidence="1" id="KW-0472">Membrane</keyword>
<evidence type="ECO:0008006" key="4">
    <source>
        <dbReference type="Google" id="ProtNLM"/>
    </source>
</evidence>
<dbReference type="SUPFAM" id="SSF81321">
    <property type="entry name" value="Family A G protein-coupled receptor-like"/>
    <property type="match status" value="1"/>
</dbReference>
<dbReference type="Pfam" id="PF10316">
    <property type="entry name" value="7TM_GPCR_Srbc"/>
    <property type="match status" value="1"/>
</dbReference>